<sequence length="183" mass="19798">SESCRFKVFVGTCVMEIQELMAESTWHYVDSAQNPADDVTCGKTLADLALLNRWSQGPSFLLKGSAEWPSPPGANPEQDTIEYKKTASYGVMSRADRQEAHAGHGAPADLTVGSVILLMDPQVLQALWPIGRGVKVNPSVDGHVRSVDVQIKDKVYTLPVARLIALPVIPDAEDEICPSTSPD</sequence>
<protein>
    <recommendedName>
        <fullName evidence="1">DUF5641 domain-containing protein</fullName>
    </recommendedName>
</protein>
<organism evidence="2 3">
    <name type="scientific">Cirrhinus mrigala</name>
    <name type="common">Mrigala</name>
    <dbReference type="NCBI Taxonomy" id="683832"/>
    <lineage>
        <taxon>Eukaryota</taxon>
        <taxon>Metazoa</taxon>
        <taxon>Chordata</taxon>
        <taxon>Craniata</taxon>
        <taxon>Vertebrata</taxon>
        <taxon>Euteleostomi</taxon>
        <taxon>Actinopterygii</taxon>
        <taxon>Neopterygii</taxon>
        <taxon>Teleostei</taxon>
        <taxon>Ostariophysi</taxon>
        <taxon>Cypriniformes</taxon>
        <taxon>Cyprinidae</taxon>
        <taxon>Labeoninae</taxon>
        <taxon>Labeonini</taxon>
        <taxon>Cirrhinus</taxon>
    </lineage>
</organism>
<dbReference type="PANTHER" id="PTHR47331:SF1">
    <property type="entry name" value="GAG-LIKE PROTEIN"/>
    <property type="match status" value="1"/>
</dbReference>
<keyword evidence="3" id="KW-1185">Reference proteome</keyword>
<comment type="caution">
    <text evidence="2">The sequence shown here is derived from an EMBL/GenBank/DDBJ whole genome shotgun (WGS) entry which is preliminary data.</text>
</comment>
<proteinExistence type="predicted"/>
<name>A0ABD0PK42_CIRMR</name>
<dbReference type="Pfam" id="PF18701">
    <property type="entry name" value="DUF5641"/>
    <property type="match status" value="1"/>
</dbReference>
<dbReference type="AlphaFoldDB" id="A0ABD0PK42"/>
<reference evidence="2 3" key="1">
    <citation type="submission" date="2024-05" db="EMBL/GenBank/DDBJ databases">
        <title>Genome sequencing and assembly of Indian major carp, Cirrhinus mrigala (Hamilton, 1822).</title>
        <authorList>
            <person name="Mohindra V."/>
            <person name="Chowdhury L.M."/>
            <person name="Lal K."/>
            <person name="Jena J.K."/>
        </authorList>
    </citation>
    <scope>NUCLEOTIDE SEQUENCE [LARGE SCALE GENOMIC DNA]</scope>
    <source>
        <strain evidence="2">CM1030</strain>
        <tissue evidence="2">Blood</tissue>
    </source>
</reference>
<feature type="non-terminal residue" evidence="2">
    <location>
        <position position="1"/>
    </location>
</feature>
<dbReference type="PANTHER" id="PTHR47331">
    <property type="entry name" value="PHD-TYPE DOMAIN-CONTAINING PROTEIN"/>
    <property type="match status" value="1"/>
</dbReference>
<gene>
    <name evidence="2" type="ORF">M9458_030202</name>
</gene>
<evidence type="ECO:0000313" key="3">
    <source>
        <dbReference type="Proteomes" id="UP001529510"/>
    </source>
</evidence>
<dbReference type="Proteomes" id="UP001529510">
    <property type="component" value="Unassembled WGS sequence"/>
</dbReference>
<dbReference type="InterPro" id="IPR040676">
    <property type="entry name" value="DUF5641"/>
</dbReference>
<evidence type="ECO:0000313" key="2">
    <source>
        <dbReference type="EMBL" id="KAL0174234.1"/>
    </source>
</evidence>
<feature type="domain" description="DUF5641" evidence="1">
    <location>
        <begin position="108"/>
        <end position="166"/>
    </location>
</feature>
<accession>A0ABD0PK42</accession>
<evidence type="ECO:0000259" key="1">
    <source>
        <dbReference type="Pfam" id="PF18701"/>
    </source>
</evidence>
<dbReference type="EMBL" id="JAMKFB020000015">
    <property type="protein sequence ID" value="KAL0174234.1"/>
    <property type="molecule type" value="Genomic_DNA"/>
</dbReference>